<accession>A0ABX7XB08</accession>
<feature type="transmembrane region" description="Helical" evidence="1">
    <location>
        <begin position="14"/>
        <end position="34"/>
    </location>
</feature>
<keyword evidence="1" id="KW-0812">Transmembrane</keyword>
<dbReference type="Proteomes" id="UP000672011">
    <property type="component" value="Chromosome"/>
</dbReference>
<keyword evidence="3" id="KW-1185">Reference proteome</keyword>
<name>A0ABX7XB08_9FLAO</name>
<keyword evidence="1" id="KW-1133">Transmembrane helix</keyword>
<protein>
    <recommendedName>
        <fullName evidence="4">PH domain-containing protein</fullName>
    </recommendedName>
</protein>
<organism evidence="2 3">
    <name type="scientific">Faecalibacter bovis</name>
    <dbReference type="NCBI Taxonomy" id="2898187"/>
    <lineage>
        <taxon>Bacteria</taxon>
        <taxon>Pseudomonadati</taxon>
        <taxon>Bacteroidota</taxon>
        <taxon>Flavobacteriia</taxon>
        <taxon>Flavobacteriales</taxon>
        <taxon>Weeksellaceae</taxon>
        <taxon>Faecalibacter</taxon>
    </lineage>
</organism>
<sequence>MNQKEYNFKYSKSLLNFEFLSVIITFGLSAYLYFEKENKTLAIILLIIGISNSIYYITRITNKKIQLKINSKGIYLKNKFISWNAIDEIQIDRNYSGNISSEFLTIITKSGKDYNLEISELNVNSKKLKLIISNFKK</sequence>
<evidence type="ECO:0000313" key="3">
    <source>
        <dbReference type="Proteomes" id="UP000672011"/>
    </source>
</evidence>
<dbReference type="RefSeq" id="WP_230475693.1">
    <property type="nucleotide sequence ID" value="NZ_CP072842.1"/>
</dbReference>
<keyword evidence="1" id="KW-0472">Membrane</keyword>
<feature type="transmembrane region" description="Helical" evidence="1">
    <location>
        <begin position="40"/>
        <end position="58"/>
    </location>
</feature>
<proteinExistence type="predicted"/>
<dbReference type="EMBL" id="CP072842">
    <property type="protein sequence ID" value="QTV05063.1"/>
    <property type="molecule type" value="Genomic_DNA"/>
</dbReference>
<reference evidence="2 3" key="1">
    <citation type="journal article" date="2021" name="Int. J. Syst. Evol. Microbiol.">
        <title>Faecalibacter bovis sp. nov., isolated from cow faeces.</title>
        <authorList>
            <person name="Li F."/>
            <person name="Zhao W."/>
            <person name="Hong Q."/>
            <person name="Shao Q."/>
            <person name="Song J."/>
            <person name="Yang S."/>
        </authorList>
    </citation>
    <scope>NUCLEOTIDE SEQUENCE [LARGE SCALE GENOMIC DNA]</scope>
    <source>
        <strain evidence="2 3">ZY171143</strain>
    </source>
</reference>
<evidence type="ECO:0000256" key="1">
    <source>
        <dbReference type="SAM" id="Phobius"/>
    </source>
</evidence>
<evidence type="ECO:0008006" key="4">
    <source>
        <dbReference type="Google" id="ProtNLM"/>
    </source>
</evidence>
<gene>
    <name evidence="2" type="ORF">J9309_09705</name>
</gene>
<reference evidence="3" key="2">
    <citation type="submission" date="2021-04" db="EMBL/GenBank/DDBJ databases">
        <title>Taxonomy of Flavobacteriaceae bacterium ZY171143.</title>
        <authorList>
            <person name="Li F."/>
        </authorList>
    </citation>
    <scope>NUCLEOTIDE SEQUENCE [LARGE SCALE GENOMIC DNA]</scope>
    <source>
        <strain evidence="3">ZY171143</strain>
    </source>
</reference>
<evidence type="ECO:0000313" key="2">
    <source>
        <dbReference type="EMBL" id="QTV05063.1"/>
    </source>
</evidence>